<comment type="caution">
    <text evidence="1">The sequence shown here is derived from an EMBL/GenBank/DDBJ whole genome shotgun (WGS) entry which is preliminary data.</text>
</comment>
<dbReference type="AlphaFoldDB" id="A0AAD5JG72"/>
<keyword evidence="2" id="KW-1185">Reference proteome</keyword>
<evidence type="ECO:0000313" key="2">
    <source>
        <dbReference type="Proteomes" id="UP001064489"/>
    </source>
</evidence>
<evidence type="ECO:0000313" key="1">
    <source>
        <dbReference type="EMBL" id="KAI9198070.1"/>
    </source>
</evidence>
<gene>
    <name evidence="1" type="ORF">LWI28_009534</name>
</gene>
<proteinExistence type="predicted"/>
<dbReference type="EMBL" id="JAJSOW010000002">
    <property type="protein sequence ID" value="KAI9198070.1"/>
    <property type="molecule type" value="Genomic_DNA"/>
</dbReference>
<dbReference type="Proteomes" id="UP001064489">
    <property type="component" value="Chromosome 13"/>
</dbReference>
<accession>A0AAD5JG72</accession>
<reference evidence="1 2" key="1">
    <citation type="journal article" date="2022" name="Plant J.">
        <title>Strategies of tolerance reflected in two North American maple genomes.</title>
        <authorList>
            <person name="McEvoy S.L."/>
            <person name="Sezen U.U."/>
            <person name="Trouern-Trend A."/>
            <person name="McMahon S.M."/>
            <person name="Schaberg P.G."/>
            <person name="Yang J."/>
            <person name="Wegrzyn J.L."/>
            <person name="Swenson N.G."/>
        </authorList>
    </citation>
    <scope>NUCLEOTIDE SEQUENCE [LARGE SCALE GENOMIC DNA]</scope>
    <source>
        <strain evidence="1">91603</strain>
    </source>
</reference>
<name>A0AAD5JG72_ACENE</name>
<sequence>MDYFAFTMEKRGVATADLTKTFSSNLDTGKRSVRTAAPLGDADNADIGLVKPTHTTSVSRVDCANMMEAPLMKA</sequence>
<protein>
    <submittedName>
        <fullName evidence="1">Uncharacterized protein</fullName>
    </submittedName>
</protein>
<organism evidence="1 2">
    <name type="scientific">Acer negundo</name>
    <name type="common">Box elder</name>
    <dbReference type="NCBI Taxonomy" id="4023"/>
    <lineage>
        <taxon>Eukaryota</taxon>
        <taxon>Viridiplantae</taxon>
        <taxon>Streptophyta</taxon>
        <taxon>Embryophyta</taxon>
        <taxon>Tracheophyta</taxon>
        <taxon>Spermatophyta</taxon>
        <taxon>Magnoliopsida</taxon>
        <taxon>eudicotyledons</taxon>
        <taxon>Gunneridae</taxon>
        <taxon>Pentapetalae</taxon>
        <taxon>rosids</taxon>
        <taxon>malvids</taxon>
        <taxon>Sapindales</taxon>
        <taxon>Sapindaceae</taxon>
        <taxon>Hippocastanoideae</taxon>
        <taxon>Acereae</taxon>
        <taxon>Acer</taxon>
    </lineage>
</organism>